<gene>
    <name evidence="3" type="ORF">MBM_05682</name>
</gene>
<feature type="domain" description="RGS" evidence="2">
    <location>
        <begin position="47"/>
        <end position="109"/>
    </location>
</feature>
<dbReference type="Pfam" id="PF00615">
    <property type="entry name" value="RGS"/>
    <property type="match status" value="1"/>
</dbReference>
<dbReference type="SUPFAM" id="SSF48097">
    <property type="entry name" value="Regulator of G-protein signaling, RGS"/>
    <property type="match status" value="1"/>
</dbReference>
<keyword evidence="4" id="KW-1185">Reference proteome</keyword>
<dbReference type="Gene3D" id="1.10.167.10">
    <property type="entry name" value="Regulator of G-protein Signalling 4, domain 2"/>
    <property type="match status" value="1"/>
</dbReference>
<dbReference type="AlphaFoldDB" id="K1X6V5"/>
<name>K1X6V5_MARBU</name>
<feature type="region of interest" description="Disordered" evidence="1">
    <location>
        <begin position="1"/>
        <end position="28"/>
    </location>
</feature>
<evidence type="ECO:0000256" key="1">
    <source>
        <dbReference type="SAM" id="MobiDB-lite"/>
    </source>
</evidence>
<dbReference type="OrthoDB" id="3232309at2759"/>
<feature type="compositionally biased region" description="Basic and acidic residues" evidence="1">
    <location>
        <begin position="1"/>
        <end position="21"/>
    </location>
</feature>
<dbReference type="InterPro" id="IPR036305">
    <property type="entry name" value="RGS_sf"/>
</dbReference>
<dbReference type="EMBL" id="JH921439">
    <property type="protein sequence ID" value="EKD16388.1"/>
    <property type="molecule type" value="Genomic_DNA"/>
</dbReference>
<proteinExistence type="predicted"/>
<sequence length="124" mass="13991">MDYRGRAASKESIRSKSIKEKASRHKNLSAQSSQGWYGLFAVQNLWKTGSQIMTEYISTNGEHALNLSHIDREMTLYALERSNHPSAMHRAQKVADDVLRNDSYPRFLRVAKPAQSSQSPVVGI</sequence>
<accession>K1X6V5</accession>
<protein>
    <recommendedName>
        <fullName evidence="2">RGS domain-containing protein</fullName>
    </recommendedName>
</protein>
<evidence type="ECO:0000313" key="4">
    <source>
        <dbReference type="Proteomes" id="UP000006753"/>
    </source>
</evidence>
<reference evidence="3 4" key="1">
    <citation type="journal article" date="2012" name="BMC Genomics">
        <title>Sequencing the genome of Marssonina brunnea reveals fungus-poplar co-evolution.</title>
        <authorList>
            <person name="Zhu S."/>
            <person name="Cao Y.-Z."/>
            <person name="Jiang C."/>
            <person name="Tan B.-Y."/>
            <person name="Wang Z."/>
            <person name="Feng S."/>
            <person name="Zhang L."/>
            <person name="Su X.-H."/>
            <person name="Brejova B."/>
            <person name="Vinar T."/>
            <person name="Xu M."/>
            <person name="Wang M.-X."/>
            <person name="Zhang S.-G."/>
            <person name="Huang M.-R."/>
            <person name="Wu R."/>
            <person name="Zhou Y."/>
        </authorList>
    </citation>
    <scope>NUCLEOTIDE SEQUENCE [LARGE SCALE GENOMIC DNA]</scope>
    <source>
        <strain evidence="3 4">MB_m1</strain>
    </source>
</reference>
<dbReference type="InterPro" id="IPR044926">
    <property type="entry name" value="RGS_subdomain_2"/>
</dbReference>
<evidence type="ECO:0000259" key="2">
    <source>
        <dbReference type="Pfam" id="PF00615"/>
    </source>
</evidence>
<dbReference type="KEGG" id="mbe:MBM_05682"/>
<dbReference type="Proteomes" id="UP000006753">
    <property type="component" value="Unassembled WGS sequence"/>
</dbReference>
<organism evidence="3 4">
    <name type="scientific">Marssonina brunnea f. sp. multigermtubi (strain MB_m1)</name>
    <name type="common">Marssonina leaf spot fungus</name>
    <dbReference type="NCBI Taxonomy" id="1072389"/>
    <lineage>
        <taxon>Eukaryota</taxon>
        <taxon>Fungi</taxon>
        <taxon>Dikarya</taxon>
        <taxon>Ascomycota</taxon>
        <taxon>Pezizomycotina</taxon>
        <taxon>Leotiomycetes</taxon>
        <taxon>Helotiales</taxon>
        <taxon>Drepanopezizaceae</taxon>
        <taxon>Drepanopeziza</taxon>
    </lineage>
</organism>
<dbReference type="InParanoid" id="K1X6V5"/>
<dbReference type="InterPro" id="IPR016137">
    <property type="entry name" value="RGS"/>
</dbReference>
<dbReference type="HOGENOM" id="CLU_2004400_0_0_1"/>
<evidence type="ECO:0000313" key="3">
    <source>
        <dbReference type="EMBL" id="EKD16388.1"/>
    </source>
</evidence>